<dbReference type="Proteomes" id="UP000824161">
    <property type="component" value="Unassembled WGS sequence"/>
</dbReference>
<sequence>MTVLQALRMAVGYPLDETALERIVIDRKLTPEAPYTGQTPEFMLARADVYMALAVSPDVAMDGFSLTVADRSLLTTLAESLYRQYDPAGEHPGIFRDAVRDSSDIW</sequence>
<evidence type="ECO:0000313" key="1">
    <source>
        <dbReference type="EMBL" id="HIT97760.1"/>
    </source>
</evidence>
<organism evidence="1 2">
    <name type="scientific">Candidatus Merdimorpha stercoravium</name>
    <dbReference type="NCBI Taxonomy" id="2840863"/>
    <lineage>
        <taxon>Bacteria</taxon>
        <taxon>Pseudomonadati</taxon>
        <taxon>Bacteroidota</taxon>
        <taxon>Flavobacteriia</taxon>
        <taxon>Flavobacteriales</taxon>
        <taxon>Candidatus Merdimorpha</taxon>
    </lineage>
</organism>
<accession>A0A9D1KU80</accession>
<gene>
    <name evidence="1" type="ORF">IAC44_02880</name>
</gene>
<proteinExistence type="predicted"/>
<reference evidence="1" key="1">
    <citation type="submission" date="2020-10" db="EMBL/GenBank/DDBJ databases">
        <authorList>
            <person name="Gilroy R."/>
        </authorList>
    </citation>
    <scope>NUCLEOTIDE SEQUENCE</scope>
    <source>
        <strain evidence="1">1383</strain>
    </source>
</reference>
<name>A0A9D1KU80_9FLAO</name>
<dbReference type="EMBL" id="DVLY01000065">
    <property type="protein sequence ID" value="HIT97760.1"/>
    <property type="molecule type" value="Genomic_DNA"/>
</dbReference>
<dbReference type="AlphaFoldDB" id="A0A9D1KU80"/>
<evidence type="ECO:0000313" key="2">
    <source>
        <dbReference type="Proteomes" id="UP000824161"/>
    </source>
</evidence>
<protein>
    <submittedName>
        <fullName evidence="1">Uncharacterized protein</fullName>
    </submittedName>
</protein>
<reference evidence="1" key="2">
    <citation type="journal article" date="2021" name="PeerJ">
        <title>Extensive microbial diversity within the chicken gut microbiome revealed by metagenomics and culture.</title>
        <authorList>
            <person name="Gilroy R."/>
            <person name="Ravi A."/>
            <person name="Getino M."/>
            <person name="Pursley I."/>
            <person name="Horton D.L."/>
            <person name="Alikhan N.F."/>
            <person name="Baker D."/>
            <person name="Gharbi K."/>
            <person name="Hall N."/>
            <person name="Watson M."/>
            <person name="Adriaenssens E.M."/>
            <person name="Foster-Nyarko E."/>
            <person name="Jarju S."/>
            <person name="Secka A."/>
            <person name="Antonio M."/>
            <person name="Oren A."/>
            <person name="Chaudhuri R.R."/>
            <person name="La Ragione R."/>
            <person name="Hildebrand F."/>
            <person name="Pallen M.J."/>
        </authorList>
    </citation>
    <scope>NUCLEOTIDE SEQUENCE</scope>
    <source>
        <strain evidence="1">1383</strain>
    </source>
</reference>
<comment type="caution">
    <text evidence="1">The sequence shown here is derived from an EMBL/GenBank/DDBJ whole genome shotgun (WGS) entry which is preliminary data.</text>
</comment>